<organism evidence="1">
    <name type="scientific">Arundo donax</name>
    <name type="common">Giant reed</name>
    <name type="synonym">Donax arundinaceus</name>
    <dbReference type="NCBI Taxonomy" id="35708"/>
    <lineage>
        <taxon>Eukaryota</taxon>
        <taxon>Viridiplantae</taxon>
        <taxon>Streptophyta</taxon>
        <taxon>Embryophyta</taxon>
        <taxon>Tracheophyta</taxon>
        <taxon>Spermatophyta</taxon>
        <taxon>Magnoliopsida</taxon>
        <taxon>Liliopsida</taxon>
        <taxon>Poales</taxon>
        <taxon>Poaceae</taxon>
        <taxon>PACMAD clade</taxon>
        <taxon>Arundinoideae</taxon>
        <taxon>Arundineae</taxon>
        <taxon>Arundo</taxon>
    </lineage>
</organism>
<dbReference type="EMBL" id="GBRH01263681">
    <property type="protein sequence ID" value="JAD34214.1"/>
    <property type="molecule type" value="Transcribed_RNA"/>
</dbReference>
<sequence>MCEVALLVIFELSRSISHNLSLLHKHTSKSLM</sequence>
<reference evidence="1" key="2">
    <citation type="journal article" date="2015" name="Data Brief">
        <title>Shoot transcriptome of the giant reed, Arundo donax.</title>
        <authorList>
            <person name="Barrero R.A."/>
            <person name="Guerrero F.D."/>
            <person name="Moolhuijzen P."/>
            <person name="Goolsby J.A."/>
            <person name="Tidwell J."/>
            <person name="Bellgard S.E."/>
            <person name="Bellgard M.I."/>
        </authorList>
    </citation>
    <scope>NUCLEOTIDE SEQUENCE</scope>
    <source>
        <tissue evidence="1">Shoot tissue taken approximately 20 cm above the soil surface</tissue>
    </source>
</reference>
<proteinExistence type="predicted"/>
<accession>A0A0A8Z4A2</accession>
<dbReference type="AlphaFoldDB" id="A0A0A8Z4A2"/>
<reference evidence="1" key="1">
    <citation type="submission" date="2014-09" db="EMBL/GenBank/DDBJ databases">
        <authorList>
            <person name="Magalhaes I.L.F."/>
            <person name="Oliveira U."/>
            <person name="Santos F.R."/>
            <person name="Vidigal T.H.D.A."/>
            <person name="Brescovit A.D."/>
            <person name="Santos A.J."/>
        </authorList>
    </citation>
    <scope>NUCLEOTIDE SEQUENCE</scope>
    <source>
        <tissue evidence="1">Shoot tissue taken approximately 20 cm above the soil surface</tissue>
    </source>
</reference>
<protein>
    <submittedName>
        <fullName evidence="1">Uncharacterized protein</fullName>
    </submittedName>
</protein>
<evidence type="ECO:0000313" key="1">
    <source>
        <dbReference type="EMBL" id="JAD34214.1"/>
    </source>
</evidence>
<name>A0A0A8Z4A2_ARUDO</name>